<evidence type="ECO:0000313" key="3">
    <source>
        <dbReference type="Proteomes" id="UP000198341"/>
    </source>
</evidence>
<organism evidence="2 3">
    <name type="scientific">Bathycoccus prasinos</name>
    <dbReference type="NCBI Taxonomy" id="41875"/>
    <lineage>
        <taxon>Eukaryota</taxon>
        <taxon>Viridiplantae</taxon>
        <taxon>Chlorophyta</taxon>
        <taxon>Mamiellophyceae</taxon>
        <taxon>Mamiellales</taxon>
        <taxon>Bathycoccaceae</taxon>
        <taxon>Bathycoccus</taxon>
    </lineage>
</organism>
<feature type="region of interest" description="Disordered" evidence="1">
    <location>
        <begin position="166"/>
        <end position="202"/>
    </location>
</feature>
<proteinExistence type="predicted"/>
<dbReference type="OrthoDB" id="497588at2759"/>
<dbReference type="KEGG" id="bpg:Bathy07g04810"/>
<sequence length="202" mass="22580">MGRPSLDTGGEIAVIDLVAHLYSTKGLRRDLCAIWDRYSAATTEERKQKGFEIVRNYHSQLTRMFRDDPDGECLDIDDLRSVWEEFVDALRDATGASEAYSDNEKYTSNSYQSLEKPVMKRNESFHKLAQDLNELVLQKSPGSSRGGSTHGIQRISSKGMLLGIGCSSREPSLRGGNEWAKMKSEMSPEALAKKLERTAGDK</sequence>
<dbReference type="RefSeq" id="XP_007512247.1">
    <property type="nucleotide sequence ID" value="XM_007512185.1"/>
</dbReference>
<keyword evidence="3" id="KW-1185">Reference proteome</keyword>
<dbReference type="Proteomes" id="UP000198341">
    <property type="component" value="Chromosome 7"/>
</dbReference>
<dbReference type="EMBL" id="FO082272">
    <property type="protein sequence ID" value="CCO66335.1"/>
    <property type="molecule type" value="Genomic_DNA"/>
</dbReference>
<name>K8F2S0_9CHLO</name>
<evidence type="ECO:0000313" key="2">
    <source>
        <dbReference type="EMBL" id="CCO66335.1"/>
    </source>
</evidence>
<protein>
    <submittedName>
        <fullName evidence="2">Uncharacterized protein</fullName>
    </submittedName>
</protein>
<dbReference type="GeneID" id="19014970"/>
<evidence type="ECO:0000256" key="1">
    <source>
        <dbReference type="SAM" id="MobiDB-lite"/>
    </source>
</evidence>
<feature type="compositionally biased region" description="Basic and acidic residues" evidence="1">
    <location>
        <begin position="180"/>
        <end position="202"/>
    </location>
</feature>
<reference evidence="2 3" key="1">
    <citation type="submission" date="2011-10" db="EMBL/GenBank/DDBJ databases">
        <authorList>
            <person name="Genoscope - CEA"/>
        </authorList>
    </citation>
    <scope>NUCLEOTIDE SEQUENCE [LARGE SCALE GENOMIC DNA]</scope>
    <source>
        <strain evidence="2 3">RCC 1105</strain>
    </source>
</reference>
<gene>
    <name evidence="2" type="ORF">Bathy07g04810</name>
</gene>
<accession>K8F2S0</accession>
<dbReference type="AlphaFoldDB" id="K8F2S0"/>